<dbReference type="RefSeq" id="WP_205002497.1">
    <property type="nucleotide sequence ID" value="NZ_JAFBER010000003.1"/>
</dbReference>
<dbReference type="Pfam" id="PF04294">
    <property type="entry name" value="VanW"/>
    <property type="match status" value="1"/>
</dbReference>
<evidence type="ECO:0000313" key="2">
    <source>
        <dbReference type="EMBL" id="MBM7644534.1"/>
    </source>
</evidence>
<protein>
    <submittedName>
        <fullName evidence="2">Vancomycin resistance protein YoaR</fullName>
    </submittedName>
</protein>
<dbReference type="InterPro" id="IPR022029">
    <property type="entry name" value="YoaR-like_PG-bd"/>
</dbReference>
<accession>A0ABS2PWU5</accession>
<feature type="domain" description="YoaR-like putative peptidoglycan binding" evidence="1">
    <location>
        <begin position="26"/>
        <end position="105"/>
    </location>
</feature>
<dbReference type="EMBL" id="JAFBER010000003">
    <property type="protein sequence ID" value="MBM7644534.1"/>
    <property type="molecule type" value="Genomic_DNA"/>
</dbReference>
<evidence type="ECO:0000313" key="3">
    <source>
        <dbReference type="Proteomes" id="UP000808914"/>
    </source>
</evidence>
<comment type="caution">
    <text evidence="2">The sequence shown here is derived from an EMBL/GenBank/DDBJ whole genome shotgun (WGS) entry which is preliminary data.</text>
</comment>
<dbReference type="Pfam" id="PF12229">
    <property type="entry name" value="PG_binding_4"/>
    <property type="match status" value="1"/>
</dbReference>
<reference evidence="2 3" key="1">
    <citation type="submission" date="2021-01" db="EMBL/GenBank/DDBJ databases">
        <title>Genomic Encyclopedia of Type Strains, Phase IV (KMG-IV): sequencing the most valuable type-strain genomes for metagenomic binning, comparative biology and taxonomic classification.</title>
        <authorList>
            <person name="Goeker M."/>
        </authorList>
    </citation>
    <scope>NUCLEOTIDE SEQUENCE [LARGE SCALE GENOMIC DNA]</scope>
    <source>
        <strain evidence="2 3">DSM 28236</strain>
    </source>
</reference>
<gene>
    <name evidence="2" type="ORF">JOD45_000727</name>
</gene>
<name>A0ABS2PWU5_9BACL</name>
<organism evidence="2 3">
    <name type="scientific">Scopulibacillus daqui</name>
    <dbReference type="NCBI Taxonomy" id="1469162"/>
    <lineage>
        <taxon>Bacteria</taxon>
        <taxon>Bacillati</taxon>
        <taxon>Bacillota</taxon>
        <taxon>Bacilli</taxon>
        <taxon>Bacillales</taxon>
        <taxon>Sporolactobacillaceae</taxon>
        <taxon>Scopulibacillus</taxon>
    </lineage>
</organism>
<proteinExistence type="predicted"/>
<dbReference type="InterPro" id="IPR052913">
    <property type="entry name" value="Glycopeptide_resist_protein"/>
</dbReference>
<evidence type="ECO:0000259" key="1">
    <source>
        <dbReference type="Pfam" id="PF12229"/>
    </source>
</evidence>
<dbReference type="PANTHER" id="PTHR35788:SF1">
    <property type="entry name" value="EXPORTED PROTEIN"/>
    <property type="match status" value="1"/>
</dbReference>
<dbReference type="PANTHER" id="PTHR35788">
    <property type="entry name" value="EXPORTED PROTEIN-RELATED"/>
    <property type="match status" value="1"/>
</dbReference>
<dbReference type="InterPro" id="IPR007391">
    <property type="entry name" value="Vancomycin_resist_VanW"/>
</dbReference>
<keyword evidence="3" id="KW-1185">Reference proteome</keyword>
<dbReference type="Proteomes" id="UP000808914">
    <property type="component" value="Unassembled WGS sequence"/>
</dbReference>
<sequence length="309" mass="35038">MKLIWLIGFLLFSQHVNLPDNLSITRQGKTIANINRSDFTIPYLGSPLIDVNKYNQLIDKIDRQIYQAPVNAWFNDQGKIVPEKSGYRLNHEAFKKRLYTHLLNHGPSSIEAPTDIIYPKIDSELLSHIQEKQIGQYVTYFNPNNKNRSHNISLAANAINNYVVLPNAIFSFNKVVGIRTIMKGYKRAPVIVKGELSEDVGGGICQVSSTLFNAVDRAGLQIVQRYSHSKRVPYVPPGRDATVSWYGPDFRFKNKYSQPILIKAKAHRGSMIVTIYSSEMTKTVPRKIPSVSNRLPREVHIGQNTPHAR</sequence>